<dbReference type="InterPro" id="IPR013785">
    <property type="entry name" value="Aldolase_TIM"/>
</dbReference>
<keyword evidence="4" id="KW-1185">Reference proteome</keyword>
<dbReference type="Proteomes" id="UP000010795">
    <property type="component" value="Chromosome"/>
</dbReference>
<dbReference type="NCBIfam" id="TIGR00167">
    <property type="entry name" value="cbbA"/>
    <property type="match status" value="1"/>
</dbReference>
<dbReference type="NCBIfam" id="NF006042">
    <property type="entry name" value="PRK08185.1"/>
    <property type="match status" value="1"/>
</dbReference>
<feature type="binding site" evidence="2">
    <location>
        <position position="178"/>
    </location>
    <ligand>
        <name>Zn(2+)</name>
        <dbReference type="ChEBI" id="CHEBI:29105"/>
        <label>1</label>
        <note>catalytic</note>
    </ligand>
</feature>
<gene>
    <name evidence="3" type="ordered locus">Theco_1180</name>
</gene>
<dbReference type="EMBL" id="CP003255">
    <property type="protein sequence ID" value="AGA57351.1"/>
    <property type="molecule type" value="Genomic_DNA"/>
</dbReference>
<keyword evidence="2" id="KW-0479">Metal-binding</keyword>
<dbReference type="SUPFAM" id="SSF51569">
    <property type="entry name" value="Aldolase"/>
    <property type="match status" value="1"/>
</dbReference>
<dbReference type="GO" id="GO:0016832">
    <property type="term" value="F:aldehyde-lyase activity"/>
    <property type="evidence" value="ECO:0007669"/>
    <property type="project" value="InterPro"/>
</dbReference>
<accession>L0ECE8</accession>
<evidence type="ECO:0000256" key="1">
    <source>
        <dbReference type="PIRSR" id="PIRSR001359-1"/>
    </source>
</evidence>
<dbReference type="KEGG" id="tco:Theco_1180"/>
<dbReference type="STRING" id="717605.Theco_1180"/>
<dbReference type="PIRSF" id="PIRSF001359">
    <property type="entry name" value="F_bP_aldolase_II"/>
    <property type="match status" value="1"/>
</dbReference>
<dbReference type="OrthoDB" id="9803995at2"/>
<feature type="binding site" evidence="2">
    <location>
        <position position="81"/>
    </location>
    <ligand>
        <name>Zn(2+)</name>
        <dbReference type="ChEBI" id="CHEBI:29105"/>
        <label>1</label>
        <note>catalytic</note>
    </ligand>
</feature>
<feature type="binding site" evidence="2">
    <location>
        <position position="132"/>
    </location>
    <ligand>
        <name>Zn(2+)</name>
        <dbReference type="ChEBI" id="CHEBI:29105"/>
        <label>2</label>
    </ligand>
</feature>
<dbReference type="InterPro" id="IPR050246">
    <property type="entry name" value="Class_II_FBP_aldolase"/>
</dbReference>
<proteinExistence type="predicted"/>
<evidence type="ECO:0000256" key="2">
    <source>
        <dbReference type="PIRSR" id="PIRSR001359-3"/>
    </source>
</evidence>
<dbReference type="eggNOG" id="COG0191">
    <property type="taxonomic scope" value="Bacteria"/>
</dbReference>
<reference evidence="4" key="1">
    <citation type="submission" date="2012-01" db="EMBL/GenBank/DDBJ databases">
        <title>Complete sequence of chromosome of Thermobacillus composti KWC4.</title>
        <authorList>
            <person name="Lucas S."/>
            <person name="Han J."/>
            <person name="Lapidus A."/>
            <person name="Cheng J.-F."/>
            <person name="Goodwin L."/>
            <person name="Pitluck S."/>
            <person name="Peters L."/>
            <person name="Ovchinnikova G."/>
            <person name="Teshima H."/>
            <person name="Detter J.C."/>
            <person name="Han C."/>
            <person name="Tapia R."/>
            <person name="Land M."/>
            <person name="Hauser L."/>
            <person name="Kyrpides N."/>
            <person name="Ivanova N."/>
            <person name="Pagani I."/>
            <person name="Anderson I."/>
            <person name="Woyke T."/>
        </authorList>
    </citation>
    <scope>NUCLEOTIDE SEQUENCE [LARGE SCALE GENOMIC DNA]</scope>
    <source>
        <strain evidence="4">DSM 18247 / JCM 13945 / KWC4</strain>
    </source>
</reference>
<keyword evidence="2" id="KW-0862">Zinc</keyword>
<evidence type="ECO:0000313" key="3">
    <source>
        <dbReference type="EMBL" id="AGA57351.1"/>
    </source>
</evidence>
<name>L0ECE8_THECK</name>
<dbReference type="Pfam" id="PF01116">
    <property type="entry name" value="F_bP_aldolase"/>
    <property type="match status" value="1"/>
</dbReference>
<feature type="binding site" evidence="2">
    <location>
        <position position="102"/>
    </location>
    <ligand>
        <name>Zn(2+)</name>
        <dbReference type="ChEBI" id="CHEBI:29105"/>
        <label>2</label>
    </ligand>
</feature>
<dbReference type="Gene3D" id="3.20.20.70">
    <property type="entry name" value="Aldolase class I"/>
    <property type="match status" value="1"/>
</dbReference>
<comment type="cofactor">
    <cofactor evidence="2">
        <name>Zn(2+)</name>
        <dbReference type="ChEBI" id="CHEBI:29105"/>
    </cofactor>
    <text evidence="2">Binds 2 Zn(2+) ions per subunit. One is catalytic and the other provides a structural contribution.</text>
</comment>
<dbReference type="GO" id="GO:0008270">
    <property type="term" value="F:zinc ion binding"/>
    <property type="evidence" value="ECO:0007669"/>
    <property type="project" value="InterPro"/>
</dbReference>
<feature type="binding site" evidence="2">
    <location>
        <position position="208"/>
    </location>
    <ligand>
        <name>Zn(2+)</name>
        <dbReference type="ChEBI" id="CHEBI:29105"/>
        <label>1</label>
        <note>catalytic</note>
    </ligand>
</feature>
<dbReference type="AlphaFoldDB" id="L0ECE8"/>
<sequence>MLTTMTKLLRVAYRERFAVGAFNIANSEFLKAVIQVAEKENSPVILQIHPNEIDLMGDDFAAYCVQAANRAKVPVVIHLDHGRHINDVVRAIRYGFTSVMIDGSHLPYEENVALTKAAVEIAHAQNISVEGELGTIGNTGSGSEGGADEILYTDPDQANDFVERTQVDTLAVAIGTSHGFYPKSMKPKLQIDRLIQINAKVNLPLVLHGGSDNSEEEIRETTKHGIAKINLSSEMKRAFFNELRKTLNDNPNEYEPDALFPSSTEAAKAIISHKMHLFGSAGKADLYHPSQL</sequence>
<dbReference type="GO" id="GO:0005975">
    <property type="term" value="P:carbohydrate metabolic process"/>
    <property type="evidence" value="ECO:0007669"/>
    <property type="project" value="InterPro"/>
</dbReference>
<feature type="active site" description="Proton donor" evidence="1">
    <location>
        <position position="80"/>
    </location>
</feature>
<protein>
    <submittedName>
        <fullName evidence="3">Ketose-bisphosphate aldolase</fullName>
    </submittedName>
</protein>
<evidence type="ECO:0000313" key="4">
    <source>
        <dbReference type="Proteomes" id="UP000010795"/>
    </source>
</evidence>
<dbReference type="HOGENOM" id="CLU_040088_0_1_9"/>
<dbReference type="InterPro" id="IPR000771">
    <property type="entry name" value="FBA_II"/>
</dbReference>
<dbReference type="CDD" id="cd00947">
    <property type="entry name" value="TBP_aldolase_IIB"/>
    <property type="match status" value="1"/>
</dbReference>
<organism evidence="3 4">
    <name type="scientific">Thermobacillus composti (strain DSM 18247 / JCM 13945 / KWC4)</name>
    <dbReference type="NCBI Taxonomy" id="717605"/>
    <lineage>
        <taxon>Bacteria</taxon>
        <taxon>Bacillati</taxon>
        <taxon>Bacillota</taxon>
        <taxon>Bacilli</taxon>
        <taxon>Bacillales</taxon>
        <taxon>Paenibacillaceae</taxon>
        <taxon>Thermobacillus</taxon>
    </lineage>
</organism>
<dbReference type="PANTHER" id="PTHR30304">
    <property type="entry name" value="D-TAGATOSE-1,6-BISPHOSPHATE ALDOLASE"/>
    <property type="match status" value="1"/>
</dbReference>
<dbReference type="PANTHER" id="PTHR30304:SF0">
    <property type="entry name" value="D-TAGATOSE-1,6-BISPHOSPHATE ALDOLASE SUBUNIT GATY-RELATED"/>
    <property type="match status" value="1"/>
</dbReference>
<dbReference type="RefSeq" id="WP_015254108.1">
    <property type="nucleotide sequence ID" value="NC_019897.1"/>
</dbReference>